<feature type="transmembrane region" description="Helical" evidence="10">
    <location>
        <begin position="67"/>
        <end position="84"/>
    </location>
</feature>
<comment type="catalytic activity">
    <reaction evidence="8">
        <text>fluoride(in) = fluoride(out)</text>
        <dbReference type="Rhea" id="RHEA:76159"/>
        <dbReference type="ChEBI" id="CHEBI:17051"/>
    </reaction>
    <physiologicalReaction direction="left-to-right" evidence="8">
        <dbReference type="Rhea" id="RHEA:76160"/>
    </physiologicalReaction>
</comment>
<evidence type="ECO:0000256" key="6">
    <source>
        <dbReference type="ARBA" id="ARBA00023303"/>
    </source>
</evidence>
<comment type="function">
    <text evidence="9 10">Fluoride-specific ion channel. Important for reducing fluoride concentration in the cell, thus reducing its toxicity.</text>
</comment>
<evidence type="ECO:0000313" key="11">
    <source>
        <dbReference type="EMBL" id="BCJ98814.1"/>
    </source>
</evidence>
<evidence type="ECO:0000313" key="12">
    <source>
        <dbReference type="Proteomes" id="UP000515703"/>
    </source>
</evidence>
<keyword evidence="10" id="KW-0479">Metal-binding</keyword>
<dbReference type="NCBIfam" id="TIGR00494">
    <property type="entry name" value="crcB"/>
    <property type="match status" value="1"/>
</dbReference>
<dbReference type="EMBL" id="AP023368">
    <property type="protein sequence ID" value="BCJ98814.1"/>
    <property type="molecule type" value="Genomic_DNA"/>
</dbReference>
<feature type="binding site" evidence="10">
    <location>
        <position position="78"/>
    </location>
    <ligand>
        <name>Na(+)</name>
        <dbReference type="ChEBI" id="CHEBI:29101"/>
        <note>structural</note>
    </ligand>
</feature>
<dbReference type="GO" id="GO:0046872">
    <property type="term" value="F:metal ion binding"/>
    <property type="evidence" value="ECO:0007669"/>
    <property type="project" value="UniProtKB-KW"/>
</dbReference>
<dbReference type="GO" id="GO:0062054">
    <property type="term" value="F:fluoride channel activity"/>
    <property type="evidence" value="ECO:0007669"/>
    <property type="project" value="UniProtKB-UniRule"/>
</dbReference>
<dbReference type="HAMAP" id="MF_00454">
    <property type="entry name" value="FluC"/>
    <property type="match status" value="1"/>
</dbReference>
<reference evidence="11 12" key="1">
    <citation type="submission" date="2020-08" db="EMBL/GenBank/DDBJ databases">
        <title>Draft genome sequencing of an Anaerocolumna strain isolated from anoxic soil subjected to BSD treatment.</title>
        <authorList>
            <person name="Uek A."/>
            <person name="Tonouchi A."/>
        </authorList>
    </citation>
    <scope>NUCLEOTIDE SEQUENCE [LARGE SCALE GENOMIC DNA]</scope>
    <source>
        <strain evidence="11 12">CTTW</strain>
    </source>
</reference>
<feature type="binding site" evidence="10">
    <location>
        <position position="75"/>
    </location>
    <ligand>
        <name>Na(+)</name>
        <dbReference type="ChEBI" id="CHEBI:29101"/>
        <note>structural</note>
    </ligand>
</feature>
<keyword evidence="10" id="KW-0406">Ion transport</keyword>
<dbReference type="PANTHER" id="PTHR28259:SF1">
    <property type="entry name" value="FLUORIDE EXPORT PROTEIN 1-RELATED"/>
    <property type="match status" value="1"/>
</dbReference>
<keyword evidence="5 10" id="KW-0472">Membrane</keyword>
<dbReference type="RefSeq" id="WP_185259119.1">
    <property type="nucleotide sequence ID" value="NZ_AP023368.1"/>
</dbReference>
<evidence type="ECO:0000256" key="7">
    <source>
        <dbReference type="ARBA" id="ARBA00035120"/>
    </source>
</evidence>
<feature type="transmembrane region" description="Helical" evidence="10">
    <location>
        <begin position="96"/>
        <end position="116"/>
    </location>
</feature>
<sequence>MIRLLLVCLGGFLGSGLRYLVSTGTSKWFEGKFPAGTLIVNVVGCFFIGFIMELSAHNKNVTPEIRLFLTTGILGGFTTFSTFGLETVNFMSDSRYVIGILYATLNLGLGLIAVILGKWTSRLVWPV</sequence>
<dbReference type="InterPro" id="IPR003691">
    <property type="entry name" value="FluC"/>
</dbReference>
<keyword evidence="10" id="KW-0915">Sodium</keyword>
<keyword evidence="4 10" id="KW-1133">Transmembrane helix</keyword>
<gene>
    <name evidence="10 11" type="primary">crcB</name>
    <name evidence="10" type="synonym">fluC</name>
    <name evidence="11" type="ORF">bsdcttw_18550</name>
</gene>
<keyword evidence="12" id="KW-1185">Reference proteome</keyword>
<evidence type="ECO:0000256" key="8">
    <source>
        <dbReference type="ARBA" id="ARBA00035585"/>
    </source>
</evidence>
<accession>A0A7I8DNA5</accession>
<keyword evidence="3 10" id="KW-0812">Transmembrane</keyword>
<dbReference type="Pfam" id="PF02537">
    <property type="entry name" value="CRCB"/>
    <property type="match status" value="1"/>
</dbReference>
<keyword evidence="6 10" id="KW-0407">Ion channel</keyword>
<evidence type="ECO:0000256" key="5">
    <source>
        <dbReference type="ARBA" id="ARBA00023136"/>
    </source>
</evidence>
<evidence type="ECO:0000256" key="10">
    <source>
        <dbReference type="HAMAP-Rule" id="MF_00454"/>
    </source>
</evidence>
<name>A0A7I8DNA5_9FIRM</name>
<dbReference type="GO" id="GO:0140114">
    <property type="term" value="P:cellular detoxification of fluoride"/>
    <property type="evidence" value="ECO:0007669"/>
    <property type="project" value="UniProtKB-UniRule"/>
</dbReference>
<dbReference type="AlphaFoldDB" id="A0A7I8DNA5"/>
<dbReference type="GO" id="GO:0005886">
    <property type="term" value="C:plasma membrane"/>
    <property type="evidence" value="ECO:0007669"/>
    <property type="project" value="UniProtKB-SubCell"/>
</dbReference>
<proteinExistence type="inferred from homology"/>
<dbReference type="PANTHER" id="PTHR28259">
    <property type="entry name" value="FLUORIDE EXPORT PROTEIN 1-RELATED"/>
    <property type="match status" value="1"/>
</dbReference>
<comment type="similarity">
    <text evidence="7 10">Belongs to the fluoride channel Fluc/FEX (TC 1.A.43) family.</text>
</comment>
<evidence type="ECO:0000256" key="4">
    <source>
        <dbReference type="ARBA" id="ARBA00022989"/>
    </source>
</evidence>
<protein>
    <recommendedName>
        <fullName evidence="10">Fluoride-specific ion channel FluC</fullName>
    </recommendedName>
</protein>
<organism evidence="11 12">
    <name type="scientific">Anaerocolumna chitinilytica</name>
    <dbReference type="NCBI Taxonomy" id="1727145"/>
    <lineage>
        <taxon>Bacteria</taxon>
        <taxon>Bacillati</taxon>
        <taxon>Bacillota</taxon>
        <taxon>Clostridia</taxon>
        <taxon>Lachnospirales</taxon>
        <taxon>Lachnospiraceae</taxon>
        <taxon>Anaerocolumna</taxon>
    </lineage>
</organism>
<evidence type="ECO:0000256" key="1">
    <source>
        <dbReference type="ARBA" id="ARBA00004651"/>
    </source>
</evidence>
<evidence type="ECO:0000256" key="9">
    <source>
        <dbReference type="ARBA" id="ARBA00049940"/>
    </source>
</evidence>
<evidence type="ECO:0000256" key="2">
    <source>
        <dbReference type="ARBA" id="ARBA00022475"/>
    </source>
</evidence>
<comment type="subcellular location">
    <subcellularLocation>
        <location evidence="1 10">Cell membrane</location>
        <topology evidence="1 10">Multi-pass membrane protein</topology>
    </subcellularLocation>
</comment>
<evidence type="ECO:0000256" key="3">
    <source>
        <dbReference type="ARBA" id="ARBA00022692"/>
    </source>
</evidence>
<keyword evidence="10" id="KW-0813">Transport</keyword>
<feature type="transmembrane region" description="Helical" evidence="10">
    <location>
        <begin position="33"/>
        <end position="55"/>
    </location>
</feature>
<comment type="activity regulation">
    <text evidence="10">Na(+) is not transported, but it plays an essential structural role and its presence is essential for fluoride channel function.</text>
</comment>
<reference evidence="11 12" key="2">
    <citation type="submission" date="2020-08" db="EMBL/GenBank/DDBJ databases">
        <authorList>
            <person name="Ueki A."/>
            <person name="Tonouchi A."/>
        </authorList>
    </citation>
    <scope>NUCLEOTIDE SEQUENCE [LARGE SCALE GENOMIC DNA]</scope>
    <source>
        <strain evidence="11 12">CTTW</strain>
    </source>
</reference>
<dbReference type="KEGG" id="acht:bsdcttw_18550"/>
<keyword evidence="2 10" id="KW-1003">Cell membrane</keyword>
<dbReference type="Proteomes" id="UP000515703">
    <property type="component" value="Chromosome"/>
</dbReference>